<dbReference type="OrthoDB" id="565387at2"/>
<organism evidence="2 3">
    <name type="scientific">Holospora elegans E1</name>
    <dbReference type="NCBI Taxonomy" id="1427503"/>
    <lineage>
        <taxon>Bacteria</taxon>
        <taxon>Pseudomonadati</taxon>
        <taxon>Pseudomonadota</taxon>
        <taxon>Alphaproteobacteria</taxon>
        <taxon>Holosporales</taxon>
        <taxon>Holosporaceae</taxon>
        <taxon>Holospora</taxon>
    </lineage>
</organism>
<dbReference type="Proteomes" id="UP000024842">
    <property type="component" value="Unassembled WGS sequence"/>
</dbReference>
<proteinExistence type="predicted"/>
<comment type="caution">
    <text evidence="2">The sequence shown here is derived from an EMBL/GenBank/DDBJ whole genome shotgun (WGS) entry which is preliminary data.</text>
</comment>
<evidence type="ECO:0000259" key="1">
    <source>
        <dbReference type="Pfam" id="PF13358"/>
    </source>
</evidence>
<protein>
    <recommendedName>
        <fullName evidence="1">Tc1-like transposase DDE domain-containing protein</fullName>
    </recommendedName>
</protein>
<reference evidence="2 3" key="1">
    <citation type="journal article" date="2014" name="FEMS Microbiol. Lett.">
        <title>Draft genome sequences of three Holospora species (Holospora obtusa, Holospora undulata, and Holospora elegans), endonuclear symbiotic bacteria of the ciliate Paramecium caudatum.</title>
        <authorList>
            <person name="Dohra H."/>
            <person name="Tanaka K."/>
            <person name="Suzuki T."/>
            <person name="Fujishima M."/>
            <person name="Suzuki H."/>
        </authorList>
    </citation>
    <scope>NUCLEOTIDE SEQUENCE [LARGE SCALE GENOMIC DNA]</scope>
    <source>
        <strain evidence="2 3">E1</strain>
    </source>
</reference>
<dbReference type="PANTHER" id="PTHR46564">
    <property type="entry name" value="TRANSPOSASE"/>
    <property type="match status" value="1"/>
</dbReference>
<keyword evidence="3" id="KW-1185">Reference proteome</keyword>
<gene>
    <name evidence="2" type="ORF">HE1_00960</name>
</gene>
<feature type="domain" description="Tc1-like transposase DDE" evidence="1">
    <location>
        <begin position="57"/>
        <end position="187"/>
    </location>
</feature>
<evidence type="ECO:0000313" key="2">
    <source>
        <dbReference type="EMBL" id="GAJ46623.1"/>
    </source>
</evidence>
<dbReference type="PANTHER" id="PTHR46564:SF1">
    <property type="entry name" value="TRANSPOSASE"/>
    <property type="match status" value="1"/>
</dbReference>
<name>A0A023DZS3_9PROT</name>
<dbReference type="InterPro" id="IPR038717">
    <property type="entry name" value="Tc1-like_DDE_dom"/>
</dbReference>
<dbReference type="AlphaFoldDB" id="A0A023DZS3"/>
<sequence>MTLKKAAQKFWVSVFTLSCWLKRLGYSYKKRLFVRESNQRKAKSASIIDQYIACPSLVYIDESSIDRLCAKTEGWGRKSEKLVGKKSGKWYQRTNSIAGLVNNTPIAPRGFNGSCEILLFQAWVEKFLIKKLKPGQGVIMDSASFHKSKRSRELIEFVKWSIIFLPPYTPDLNPIKKFWANMKRGIECNILNFKALFDAIPWFFKISNST</sequence>
<dbReference type="EMBL" id="BAUP01000120">
    <property type="protein sequence ID" value="GAJ46623.1"/>
    <property type="molecule type" value="Genomic_DNA"/>
</dbReference>
<dbReference type="Gene3D" id="3.30.420.10">
    <property type="entry name" value="Ribonuclease H-like superfamily/Ribonuclease H"/>
    <property type="match status" value="1"/>
</dbReference>
<accession>A0A023DZS3</accession>
<dbReference type="GO" id="GO:0003676">
    <property type="term" value="F:nucleic acid binding"/>
    <property type="evidence" value="ECO:0007669"/>
    <property type="project" value="InterPro"/>
</dbReference>
<dbReference type="Pfam" id="PF13358">
    <property type="entry name" value="DDE_3"/>
    <property type="match status" value="1"/>
</dbReference>
<evidence type="ECO:0000313" key="3">
    <source>
        <dbReference type="Proteomes" id="UP000024842"/>
    </source>
</evidence>
<dbReference type="InterPro" id="IPR036397">
    <property type="entry name" value="RNaseH_sf"/>
</dbReference>